<keyword evidence="15" id="KW-1185">Reference proteome</keyword>
<evidence type="ECO:0000313" key="14">
    <source>
        <dbReference type="EMBL" id="GFU17810.1"/>
    </source>
</evidence>
<keyword evidence="3 12" id="KW-0813">Transport</keyword>
<comment type="caution">
    <text evidence="14">The sequence shown here is derived from an EMBL/GenBank/DDBJ whole genome shotgun (WGS) entry which is preliminary data.</text>
</comment>
<keyword evidence="8 12" id="KW-0406">Ion transport</keyword>
<evidence type="ECO:0000256" key="7">
    <source>
        <dbReference type="ARBA" id="ARBA00023053"/>
    </source>
</evidence>
<keyword evidence="6 13" id="KW-1133">Transmembrane helix</keyword>
<dbReference type="PANTHER" id="PTHR11690">
    <property type="entry name" value="AMILORIDE-SENSITIVE SODIUM CHANNEL-RELATED"/>
    <property type="match status" value="1"/>
</dbReference>
<evidence type="ECO:0000256" key="13">
    <source>
        <dbReference type="SAM" id="Phobius"/>
    </source>
</evidence>
<keyword evidence="4 12" id="KW-0894">Sodium channel</keyword>
<evidence type="ECO:0000256" key="6">
    <source>
        <dbReference type="ARBA" id="ARBA00022989"/>
    </source>
</evidence>
<evidence type="ECO:0000256" key="12">
    <source>
        <dbReference type="RuleBase" id="RU000679"/>
    </source>
</evidence>
<evidence type="ECO:0000256" key="4">
    <source>
        <dbReference type="ARBA" id="ARBA00022461"/>
    </source>
</evidence>
<comment type="similarity">
    <text evidence="2 12">Belongs to the amiloride-sensitive sodium channel (TC 1.A.6) family.</text>
</comment>
<evidence type="ECO:0000313" key="15">
    <source>
        <dbReference type="Proteomes" id="UP000887013"/>
    </source>
</evidence>
<dbReference type="Gene3D" id="2.60.470.10">
    <property type="entry name" value="Acid-sensing ion channels like domains"/>
    <property type="match status" value="1"/>
</dbReference>
<comment type="subcellular location">
    <subcellularLocation>
        <location evidence="1">Membrane</location>
        <topology evidence="1">Multi-pass membrane protein</topology>
    </subcellularLocation>
</comment>
<protein>
    <submittedName>
        <fullName evidence="14">Acid-sensing ion channel 1</fullName>
    </submittedName>
</protein>
<dbReference type="EMBL" id="BMAW01126664">
    <property type="protein sequence ID" value="GFU17810.1"/>
    <property type="molecule type" value="Genomic_DNA"/>
</dbReference>
<evidence type="ECO:0000256" key="1">
    <source>
        <dbReference type="ARBA" id="ARBA00004141"/>
    </source>
</evidence>
<dbReference type="OrthoDB" id="6421178at2759"/>
<sequence>MDLYFTYPIKVTLAIEQQSSVNFPSVTICNMNRIRKAYEECLTPGVESFKCSLGEYGSKDGTLRLPERRIFLSCNSQISGNEHKRADYITEFFEKYSQIRIGKLKSYGHQLQYFIQGCSFKGKRYNEWQFKKFFNSRYGNCFTFNPYPKIRSKEFNVKTTGRNGGLELVLDIEPQQYLPITHTVGVKVVIHDSGEDPNPEETGIAVMPGYETDIMLHQTVIRRLPKPFKDGCIFYEDCNDTSRISQTVCMQVCLQEYNIAKCGCIEPEFRDIMQANPRLCDIRNSSDICCLDSVLNHLATHGTNCNCPLPCVTTAFTEHSTMATWPSSASFFEGKSNVSNEDWISLKDYRASHAKVNIYFSTFEKTVYEQKPSFHESEVYSHLGGEFGLWLGLSIVALFEFVEFLLIFVNCVAIICKTIFKHFTNKNSP</sequence>
<evidence type="ECO:0000256" key="8">
    <source>
        <dbReference type="ARBA" id="ARBA00023065"/>
    </source>
</evidence>
<keyword evidence="5 12" id="KW-0812">Transmembrane</keyword>
<dbReference type="Gene3D" id="1.10.287.770">
    <property type="entry name" value="YojJ-like"/>
    <property type="match status" value="1"/>
</dbReference>
<keyword evidence="9 13" id="KW-0472">Membrane</keyword>
<dbReference type="InterPro" id="IPR001873">
    <property type="entry name" value="ENaC"/>
</dbReference>
<keyword evidence="10 12" id="KW-0739">Sodium transport</keyword>
<gene>
    <name evidence="14" type="primary">asic1</name>
    <name evidence="14" type="ORF">NPIL_23891</name>
</gene>
<keyword evidence="11 12" id="KW-0407">Ion channel</keyword>
<name>A0A8X6UHF6_NEPPI</name>
<dbReference type="Proteomes" id="UP000887013">
    <property type="component" value="Unassembled WGS sequence"/>
</dbReference>
<evidence type="ECO:0000256" key="9">
    <source>
        <dbReference type="ARBA" id="ARBA00023136"/>
    </source>
</evidence>
<feature type="transmembrane region" description="Helical" evidence="13">
    <location>
        <begin position="387"/>
        <end position="416"/>
    </location>
</feature>
<dbReference type="PANTHER" id="PTHR11690:SF248">
    <property type="entry name" value="PICKPOCKET 17, ISOFORM A"/>
    <property type="match status" value="1"/>
</dbReference>
<organism evidence="14 15">
    <name type="scientific">Nephila pilipes</name>
    <name type="common">Giant wood spider</name>
    <name type="synonym">Nephila maculata</name>
    <dbReference type="NCBI Taxonomy" id="299642"/>
    <lineage>
        <taxon>Eukaryota</taxon>
        <taxon>Metazoa</taxon>
        <taxon>Ecdysozoa</taxon>
        <taxon>Arthropoda</taxon>
        <taxon>Chelicerata</taxon>
        <taxon>Arachnida</taxon>
        <taxon>Araneae</taxon>
        <taxon>Araneomorphae</taxon>
        <taxon>Entelegynae</taxon>
        <taxon>Araneoidea</taxon>
        <taxon>Nephilidae</taxon>
        <taxon>Nephila</taxon>
    </lineage>
</organism>
<evidence type="ECO:0000256" key="10">
    <source>
        <dbReference type="ARBA" id="ARBA00023201"/>
    </source>
</evidence>
<evidence type="ECO:0000256" key="5">
    <source>
        <dbReference type="ARBA" id="ARBA00022692"/>
    </source>
</evidence>
<dbReference type="PRINTS" id="PR01078">
    <property type="entry name" value="AMINACHANNEL"/>
</dbReference>
<accession>A0A8X6UHF6</accession>
<dbReference type="AlphaFoldDB" id="A0A8X6UHF6"/>
<evidence type="ECO:0000256" key="3">
    <source>
        <dbReference type="ARBA" id="ARBA00022448"/>
    </source>
</evidence>
<dbReference type="GO" id="GO:0005886">
    <property type="term" value="C:plasma membrane"/>
    <property type="evidence" value="ECO:0007669"/>
    <property type="project" value="TreeGrafter"/>
</dbReference>
<reference evidence="14" key="1">
    <citation type="submission" date="2020-08" db="EMBL/GenBank/DDBJ databases">
        <title>Multicomponent nature underlies the extraordinary mechanical properties of spider dragline silk.</title>
        <authorList>
            <person name="Kono N."/>
            <person name="Nakamura H."/>
            <person name="Mori M."/>
            <person name="Yoshida Y."/>
            <person name="Ohtoshi R."/>
            <person name="Malay A.D."/>
            <person name="Moran D.A.P."/>
            <person name="Tomita M."/>
            <person name="Numata K."/>
            <person name="Arakawa K."/>
        </authorList>
    </citation>
    <scope>NUCLEOTIDE SEQUENCE</scope>
</reference>
<evidence type="ECO:0000256" key="2">
    <source>
        <dbReference type="ARBA" id="ARBA00007193"/>
    </source>
</evidence>
<keyword evidence="7" id="KW-0915">Sodium</keyword>
<dbReference type="Pfam" id="PF00858">
    <property type="entry name" value="ASC"/>
    <property type="match status" value="1"/>
</dbReference>
<dbReference type="GO" id="GO:0015280">
    <property type="term" value="F:ligand-gated sodium channel activity"/>
    <property type="evidence" value="ECO:0007669"/>
    <property type="project" value="TreeGrafter"/>
</dbReference>
<evidence type="ECO:0000256" key="11">
    <source>
        <dbReference type="ARBA" id="ARBA00023303"/>
    </source>
</evidence>
<proteinExistence type="inferred from homology"/>